<evidence type="ECO:0000313" key="3">
    <source>
        <dbReference type="EMBL" id="RKN46699.1"/>
    </source>
</evidence>
<dbReference type="OrthoDB" id="485007at2"/>
<feature type="region of interest" description="Disordered" evidence="1">
    <location>
        <begin position="1"/>
        <end position="51"/>
    </location>
</feature>
<accession>A0A3A9ZES8</accession>
<gene>
    <name evidence="3" type="ORF">D7294_00240</name>
</gene>
<dbReference type="EMBL" id="RBAL01000001">
    <property type="protein sequence ID" value="RKN46699.1"/>
    <property type="molecule type" value="Genomic_DNA"/>
</dbReference>
<protein>
    <submittedName>
        <fullName evidence="3">DUF4232 domain-containing protein</fullName>
    </submittedName>
</protein>
<dbReference type="Pfam" id="PF14016">
    <property type="entry name" value="DUF4232"/>
    <property type="match status" value="1"/>
</dbReference>
<feature type="compositionally biased region" description="Gly residues" evidence="1">
    <location>
        <begin position="10"/>
        <end position="23"/>
    </location>
</feature>
<feature type="compositionally biased region" description="Low complexity" evidence="1">
    <location>
        <begin position="141"/>
        <end position="151"/>
    </location>
</feature>
<feature type="domain" description="DUF4232" evidence="2">
    <location>
        <begin position="161"/>
        <end position="289"/>
    </location>
</feature>
<evidence type="ECO:0000313" key="4">
    <source>
        <dbReference type="Proteomes" id="UP000272474"/>
    </source>
</evidence>
<sequence>MAGAVSPGGEADGGTGGGTGPGPEGAPRTRPRTSRTPRAPRPFRARPSRTRRIALASGVAALGLLLGACGEGGAGEPEALSGTAEPVAGDQDGSTKDGSPGGGSAPEGAGGEQSPGEDSAAEGSGDGTEQDGAQGDGGQDSGAAEGATEGTADGGDGEITCPASEMSASVGRNQPGAGNSHFAVVVTNDWDESCALYGYPGVAFVDGSGRQLGPDPERDRTADPSRVTLAPGESAWAGLSFANPEISGAETAVPAYLWITPPETAIALAVPWDQGEVPVSGDTPTITAFTPGDGS</sequence>
<dbReference type="AlphaFoldDB" id="A0A3A9ZES8"/>
<comment type="caution">
    <text evidence="3">The sequence shown here is derived from an EMBL/GenBank/DDBJ whole genome shotgun (WGS) entry which is preliminary data.</text>
</comment>
<dbReference type="InterPro" id="IPR025326">
    <property type="entry name" value="DUF4232"/>
</dbReference>
<dbReference type="RefSeq" id="WP_120674150.1">
    <property type="nucleotide sequence ID" value="NZ_RBAL01000001.1"/>
</dbReference>
<dbReference type="Proteomes" id="UP000272474">
    <property type="component" value="Unassembled WGS sequence"/>
</dbReference>
<organism evidence="3 4">
    <name type="scientific">Streptomyces hoynatensis</name>
    <dbReference type="NCBI Taxonomy" id="1141874"/>
    <lineage>
        <taxon>Bacteria</taxon>
        <taxon>Bacillati</taxon>
        <taxon>Actinomycetota</taxon>
        <taxon>Actinomycetes</taxon>
        <taxon>Kitasatosporales</taxon>
        <taxon>Streptomycetaceae</taxon>
        <taxon>Streptomyces</taxon>
    </lineage>
</organism>
<name>A0A3A9ZES8_9ACTN</name>
<evidence type="ECO:0000259" key="2">
    <source>
        <dbReference type="Pfam" id="PF14016"/>
    </source>
</evidence>
<feature type="compositionally biased region" description="Basic residues" evidence="1">
    <location>
        <begin position="41"/>
        <end position="51"/>
    </location>
</feature>
<feature type="region of interest" description="Disordered" evidence="1">
    <location>
        <begin position="68"/>
        <end position="175"/>
    </location>
</feature>
<feature type="compositionally biased region" description="Gly residues" evidence="1">
    <location>
        <begin position="99"/>
        <end position="113"/>
    </location>
</feature>
<reference evidence="3 4" key="1">
    <citation type="journal article" date="2014" name="Int. J. Syst. Evol. Microbiol.">
        <title>Streptomyces hoynatensis sp. nov., isolated from deep marine sediment.</title>
        <authorList>
            <person name="Veyisoglu A."/>
            <person name="Sahin N."/>
        </authorList>
    </citation>
    <scope>NUCLEOTIDE SEQUENCE [LARGE SCALE GENOMIC DNA]</scope>
    <source>
        <strain evidence="3 4">KCTC 29097</strain>
    </source>
</reference>
<evidence type="ECO:0000256" key="1">
    <source>
        <dbReference type="SAM" id="MobiDB-lite"/>
    </source>
</evidence>
<keyword evidence="4" id="KW-1185">Reference proteome</keyword>
<proteinExistence type="predicted"/>